<reference evidence="3 5" key="1">
    <citation type="submission" date="2017-07" db="EMBL/GenBank/DDBJ databases">
        <authorList>
            <person name="Zhi S."/>
            <person name="Banting G."/>
            <person name="Neumann N."/>
        </authorList>
    </citation>
    <scope>NUCLEOTIDE SEQUENCE [LARGE SCALE GENOMIC DNA]</scope>
    <source>
        <strain evidence="3 5">WW41</strain>
    </source>
</reference>
<accession>A0A229APJ6</accession>
<evidence type="ECO:0000313" key="5">
    <source>
        <dbReference type="Proteomes" id="UP000264870"/>
    </source>
</evidence>
<evidence type="ECO:0000313" key="2">
    <source>
        <dbReference type="EMBL" id="MPU48713.1"/>
    </source>
</evidence>
<dbReference type="InterPro" id="IPR008651">
    <property type="entry name" value="Uncharacterised_HicB"/>
</dbReference>
<feature type="compositionally biased region" description="Polar residues" evidence="1">
    <location>
        <begin position="9"/>
        <end position="20"/>
    </location>
</feature>
<dbReference type="GO" id="GO:0006355">
    <property type="term" value="P:regulation of DNA-templated transcription"/>
    <property type="evidence" value="ECO:0007669"/>
    <property type="project" value="InterPro"/>
</dbReference>
<dbReference type="AlphaFoldDB" id="A0A229APJ6"/>
<evidence type="ECO:0000256" key="1">
    <source>
        <dbReference type="SAM" id="MobiDB-lite"/>
    </source>
</evidence>
<dbReference type="EMBL" id="NNAK01000063">
    <property type="protein sequence ID" value="OZP01261.1"/>
    <property type="molecule type" value="Genomic_DNA"/>
</dbReference>
<evidence type="ECO:0000313" key="6">
    <source>
        <dbReference type="Proteomes" id="UP000290652"/>
    </source>
</evidence>
<evidence type="ECO:0000313" key="4">
    <source>
        <dbReference type="EMBL" id="RXB32142.1"/>
    </source>
</evidence>
<comment type="caution">
    <text evidence="4">The sequence shown here is derived from an EMBL/GenBank/DDBJ whole genome shotgun (WGS) entry which is preliminary data.</text>
</comment>
<gene>
    <name evidence="3" type="ORF">CG702_20840</name>
    <name evidence="4" type="ORF">EPS97_06930</name>
    <name evidence="2" type="ORF">FVB16_07650</name>
</gene>
<dbReference type="Proteomes" id="UP000392867">
    <property type="component" value="Unassembled WGS sequence"/>
</dbReference>
<dbReference type="Pfam" id="PF05534">
    <property type="entry name" value="HicB"/>
    <property type="match status" value="1"/>
</dbReference>
<evidence type="ECO:0000313" key="3">
    <source>
        <dbReference type="EMBL" id="OZP01261.1"/>
    </source>
</evidence>
<reference evidence="4 6" key="2">
    <citation type="submission" date="2019-01" db="EMBL/GenBank/DDBJ databases">
        <title>Genomic analysis of febrile catheter-associated UTI E. coli isolates.</title>
        <authorList>
            <person name="Potter R."/>
            <person name="Zou Z."/>
            <person name="Henderson J."/>
            <person name="Dantas G."/>
        </authorList>
    </citation>
    <scope>NUCLEOTIDE SEQUENCE [LARGE SCALE GENOMIC DNA]</scope>
    <source>
        <strain evidence="4 6">49_rectal</strain>
    </source>
</reference>
<organism evidence="4 6">
    <name type="scientific">Escherichia coli</name>
    <dbReference type="NCBI Taxonomy" id="562"/>
    <lineage>
        <taxon>Bacteria</taxon>
        <taxon>Pseudomonadati</taxon>
        <taxon>Pseudomonadota</taxon>
        <taxon>Gammaproteobacteria</taxon>
        <taxon>Enterobacterales</taxon>
        <taxon>Enterobacteriaceae</taxon>
        <taxon>Escherichia</taxon>
    </lineage>
</organism>
<feature type="region of interest" description="Disordered" evidence="1">
    <location>
        <begin position="1"/>
        <end position="20"/>
    </location>
</feature>
<dbReference type="RefSeq" id="WP_032155344.1">
    <property type="nucleotide sequence ID" value="NZ_BAAFKH010000002.1"/>
</dbReference>
<dbReference type="EMBL" id="SCIU01000009">
    <property type="protein sequence ID" value="RXB32142.1"/>
    <property type="molecule type" value="Genomic_DNA"/>
</dbReference>
<dbReference type="EMBL" id="VOTT01000084">
    <property type="protein sequence ID" value="MPU48713.1"/>
    <property type="molecule type" value="Genomic_DNA"/>
</dbReference>
<name>A0A229APJ6_ECOLX</name>
<dbReference type="Proteomes" id="UP000290652">
    <property type="component" value="Unassembled WGS sequence"/>
</dbReference>
<evidence type="ECO:0000313" key="7">
    <source>
        <dbReference type="Proteomes" id="UP000392867"/>
    </source>
</evidence>
<dbReference type="Proteomes" id="UP000264870">
    <property type="component" value="Unassembled WGS sequence"/>
</dbReference>
<protein>
    <submittedName>
        <fullName evidence="4">Toxin-antitoxin system HicB family antitoxin</fullName>
    </submittedName>
</protein>
<sequence length="63" mass="7103">MSRVKDNTPKNSAGRSPTFQIRITPELREQLDKEALKDGVSLANWLKGIARDELRRRGISPKG</sequence>
<dbReference type="InterPro" id="IPR010985">
    <property type="entry name" value="Ribbon_hlx_hlx"/>
</dbReference>
<dbReference type="SUPFAM" id="SSF47598">
    <property type="entry name" value="Ribbon-helix-helix"/>
    <property type="match status" value="1"/>
</dbReference>
<reference evidence="2 7" key="3">
    <citation type="submission" date="2019-08" db="EMBL/GenBank/DDBJ databases">
        <title>Identification of Water Treatment Resistant and Multidrug Resistant Urinary Pathogenic Escherichia coli in Wastewater.</title>
        <authorList>
            <person name="Neumann N."/>
        </authorList>
    </citation>
    <scope>NUCLEOTIDE SEQUENCE [LARGE SCALE GENOMIC DNA]</scope>
    <source>
        <strain evidence="2 7">WU2356</strain>
    </source>
</reference>
<proteinExistence type="predicted"/>